<keyword evidence="8" id="KW-1185">Reference proteome</keyword>
<sequence>MTMTTTIPADKNAGRKVALPWYERYINIVGPLVMIIALVIAMLIFERRYFEFQNMMIILQDAAIFMVLGMAMTIVITGKGIDLSIGAVAALSAVIMAMLIKDQGWPVYPAMLAGVVVGLTCGTINGLVITRLNVPDLLATLAMDQIYRGIGLVLAAGAVLARFPEPIPFLGRGRAFDLIPTAAIVGLIFLALGFVLYRYTWLGRYAIAIGGNREAAVLTGINIRRQKVYHYMLMGTCAAIAGILLTGRLNAIQATAGMGFALHTIAAVVVGGTALFGGRGSMFGTLVGVLLLAMVTNALVMLRFQFFWQLVASGIIIIASIGFYSYLQRRGNSDAKGDD</sequence>
<feature type="transmembrane region" description="Helical" evidence="6">
    <location>
        <begin position="25"/>
        <end position="45"/>
    </location>
</feature>
<feature type="transmembrane region" description="Helical" evidence="6">
    <location>
        <begin position="83"/>
        <end position="100"/>
    </location>
</feature>
<feature type="transmembrane region" description="Helical" evidence="6">
    <location>
        <begin position="112"/>
        <end position="134"/>
    </location>
</feature>
<feature type="transmembrane region" description="Helical" evidence="6">
    <location>
        <begin position="283"/>
        <end position="300"/>
    </location>
</feature>
<name>A0ABY2KHJ7_9RHOB</name>
<feature type="transmembrane region" description="Helical" evidence="6">
    <location>
        <begin position="146"/>
        <end position="163"/>
    </location>
</feature>
<dbReference type="CDD" id="cd06579">
    <property type="entry name" value="TM_PBP1_transp_AraH_like"/>
    <property type="match status" value="1"/>
</dbReference>
<evidence type="ECO:0000256" key="5">
    <source>
        <dbReference type="ARBA" id="ARBA00023136"/>
    </source>
</evidence>
<keyword evidence="4 6" id="KW-1133">Transmembrane helix</keyword>
<dbReference type="PANTHER" id="PTHR32196:SF72">
    <property type="entry name" value="RIBOSE IMPORT PERMEASE PROTEIN RBSC"/>
    <property type="match status" value="1"/>
</dbReference>
<evidence type="ECO:0000256" key="6">
    <source>
        <dbReference type="SAM" id="Phobius"/>
    </source>
</evidence>
<feature type="transmembrane region" description="Helical" evidence="6">
    <location>
        <begin position="228"/>
        <end position="245"/>
    </location>
</feature>
<evidence type="ECO:0000256" key="4">
    <source>
        <dbReference type="ARBA" id="ARBA00022989"/>
    </source>
</evidence>
<dbReference type="RefSeq" id="WP_135433454.1">
    <property type="nucleotide sequence ID" value="NZ_RPEM01000015.1"/>
</dbReference>
<keyword evidence="5 6" id="KW-0472">Membrane</keyword>
<protein>
    <submittedName>
        <fullName evidence="7">ABC transporter permease</fullName>
    </submittedName>
</protein>
<comment type="subcellular location">
    <subcellularLocation>
        <location evidence="1">Cell membrane</location>
        <topology evidence="1">Multi-pass membrane protein</topology>
    </subcellularLocation>
</comment>
<gene>
    <name evidence="7" type="ORF">EEB11_17215</name>
</gene>
<evidence type="ECO:0000313" key="7">
    <source>
        <dbReference type="EMBL" id="TGD41762.1"/>
    </source>
</evidence>
<dbReference type="InterPro" id="IPR001851">
    <property type="entry name" value="ABC_transp_permease"/>
</dbReference>
<evidence type="ECO:0000256" key="2">
    <source>
        <dbReference type="ARBA" id="ARBA00022475"/>
    </source>
</evidence>
<feature type="transmembrane region" description="Helical" evidence="6">
    <location>
        <begin position="306"/>
        <end position="327"/>
    </location>
</feature>
<keyword evidence="2" id="KW-1003">Cell membrane</keyword>
<evidence type="ECO:0000313" key="8">
    <source>
        <dbReference type="Proteomes" id="UP000297741"/>
    </source>
</evidence>
<dbReference type="PANTHER" id="PTHR32196">
    <property type="entry name" value="ABC TRANSPORTER PERMEASE PROTEIN YPHD-RELATED-RELATED"/>
    <property type="match status" value="1"/>
</dbReference>
<feature type="transmembrane region" description="Helical" evidence="6">
    <location>
        <begin position="251"/>
        <end position="276"/>
    </location>
</feature>
<reference evidence="7 8" key="1">
    <citation type="submission" date="2018-11" db="EMBL/GenBank/DDBJ databases">
        <title>Tabrizicola sp. isolated from sediment of alpine lake.</title>
        <authorList>
            <person name="Liu Z."/>
        </authorList>
    </citation>
    <scope>NUCLEOTIDE SEQUENCE [LARGE SCALE GENOMIC DNA]</scope>
    <source>
        <strain evidence="7 8">DRYC-M-16</strain>
    </source>
</reference>
<dbReference type="Pfam" id="PF02653">
    <property type="entry name" value="BPD_transp_2"/>
    <property type="match status" value="1"/>
</dbReference>
<keyword evidence="3 6" id="KW-0812">Transmembrane</keyword>
<proteinExistence type="predicted"/>
<evidence type="ECO:0000256" key="1">
    <source>
        <dbReference type="ARBA" id="ARBA00004651"/>
    </source>
</evidence>
<feature type="transmembrane region" description="Helical" evidence="6">
    <location>
        <begin position="175"/>
        <end position="196"/>
    </location>
</feature>
<comment type="caution">
    <text evidence="7">The sequence shown here is derived from an EMBL/GenBank/DDBJ whole genome shotgun (WGS) entry which is preliminary data.</text>
</comment>
<accession>A0ABY2KHJ7</accession>
<evidence type="ECO:0000256" key="3">
    <source>
        <dbReference type="ARBA" id="ARBA00022692"/>
    </source>
</evidence>
<dbReference type="Proteomes" id="UP000297741">
    <property type="component" value="Unassembled WGS sequence"/>
</dbReference>
<feature type="transmembrane region" description="Helical" evidence="6">
    <location>
        <begin position="57"/>
        <end position="77"/>
    </location>
</feature>
<organism evidence="7 8">
    <name type="scientific">Pseudotabrizicola sediminis</name>
    <dbReference type="NCBI Taxonomy" id="2486418"/>
    <lineage>
        <taxon>Bacteria</taxon>
        <taxon>Pseudomonadati</taxon>
        <taxon>Pseudomonadota</taxon>
        <taxon>Alphaproteobacteria</taxon>
        <taxon>Rhodobacterales</taxon>
        <taxon>Paracoccaceae</taxon>
        <taxon>Pseudotabrizicola</taxon>
    </lineage>
</organism>
<dbReference type="EMBL" id="RPEM01000015">
    <property type="protein sequence ID" value="TGD41762.1"/>
    <property type="molecule type" value="Genomic_DNA"/>
</dbReference>